<dbReference type="InterPro" id="IPR002129">
    <property type="entry name" value="PyrdxlP-dep_de-COase"/>
</dbReference>
<dbReference type="GO" id="GO:0008483">
    <property type="term" value="F:transaminase activity"/>
    <property type="evidence" value="ECO:0007669"/>
    <property type="project" value="UniProtKB-KW"/>
</dbReference>
<dbReference type="InterPro" id="IPR015424">
    <property type="entry name" value="PyrdxlP-dep_Trfase"/>
</dbReference>
<dbReference type="RefSeq" id="WP_063275061.1">
    <property type="nucleotide sequence ID" value="NZ_LQMT02000012.1"/>
</dbReference>
<dbReference type="InterPro" id="IPR015422">
    <property type="entry name" value="PyrdxlP-dep_Trfase_small"/>
</dbReference>
<dbReference type="InterPro" id="IPR021115">
    <property type="entry name" value="Pyridoxal-P_BS"/>
</dbReference>
<reference evidence="9 10" key="1">
    <citation type="submission" date="2016-12" db="EMBL/GenBank/DDBJ databases">
        <title>Amycolatopsis keratiniphila subsp. keratiniphila genome sequencing and assembly.</title>
        <authorList>
            <person name="Mayilraj S."/>
            <person name="Kaur N."/>
        </authorList>
    </citation>
    <scope>NUCLEOTIDE SEQUENCE [LARGE SCALE GENOMIC DNA]</scope>
    <source>
        <strain evidence="9 10">DSM 44409</strain>
    </source>
</reference>
<dbReference type="GO" id="GO:0019752">
    <property type="term" value="P:carboxylic acid metabolic process"/>
    <property type="evidence" value="ECO:0007669"/>
    <property type="project" value="InterPro"/>
</dbReference>
<keyword evidence="4 7" id="KW-0663">Pyridoxal phosphate</keyword>
<comment type="similarity">
    <text evidence="2 8">Belongs to the group II decarboxylase family.</text>
</comment>
<dbReference type="GO" id="GO:0005737">
    <property type="term" value="C:cytoplasm"/>
    <property type="evidence" value="ECO:0007669"/>
    <property type="project" value="TreeGrafter"/>
</dbReference>
<dbReference type="InterPro" id="IPR015421">
    <property type="entry name" value="PyrdxlP-dep_Trfase_major"/>
</dbReference>
<dbReference type="GO" id="GO:0017000">
    <property type="term" value="P:antibiotic biosynthetic process"/>
    <property type="evidence" value="ECO:0007669"/>
    <property type="project" value="UniProtKB-KW"/>
</dbReference>
<comment type="caution">
    <text evidence="9">The sequence shown here is derived from an EMBL/GenBank/DDBJ whole genome shotgun (WGS) entry which is preliminary data.</text>
</comment>
<dbReference type="SUPFAM" id="SSF53383">
    <property type="entry name" value="PLP-dependent transferases"/>
    <property type="match status" value="1"/>
</dbReference>
<dbReference type="Pfam" id="PF00282">
    <property type="entry name" value="Pyridoxal_deC"/>
    <property type="match status" value="1"/>
</dbReference>
<comment type="cofactor">
    <cofactor evidence="1 7 8">
        <name>pyridoxal 5'-phosphate</name>
        <dbReference type="ChEBI" id="CHEBI:597326"/>
    </cofactor>
</comment>
<evidence type="ECO:0000256" key="1">
    <source>
        <dbReference type="ARBA" id="ARBA00001933"/>
    </source>
</evidence>
<dbReference type="OrthoDB" id="3335676at2"/>
<dbReference type="PANTHER" id="PTHR45677">
    <property type="entry name" value="GLUTAMATE DECARBOXYLASE-RELATED"/>
    <property type="match status" value="1"/>
</dbReference>
<evidence type="ECO:0000313" key="10">
    <source>
        <dbReference type="Proteomes" id="UP000076660"/>
    </source>
</evidence>
<dbReference type="AlphaFoldDB" id="A0A1W2LXI2"/>
<dbReference type="Proteomes" id="UP000076660">
    <property type="component" value="Unassembled WGS sequence"/>
</dbReference>
<dbReference type="PROSITE" id="PS00392">
    <property type="entry name" value="DDC_GAD_HDC_YDC"/>
    <property type="match status" value="1"/>
</dbReference>
<keyword evidence="5" id="KW-0045">Antibiotic biosynthesis</keyword>
<protein>
    <submittedName>
        <fullName evidence="9">Aspartate aminotransferase family protein</fullName>
    </submittedName>
</protein>
<organism evidence="9 10">
    <name type="scientific">Amycolatopsis keratiniphila subsp. keratiniphila</name>
    <dbReference type="NCBI Taxonomy" id="227715"/>
    <lineage>
        <taxon>Bacteria</taxon>
        <taxon>Bacillati</taxon>
        <taxon>Actinomycetota</taxon>
        <taxon>Actinomycetes</taxon>
        <taxon>Pseudonocardiales</taxon>
        <taxon>Pseudonocardiaceae</taxon>
        <taxon>Amycolatopsis</taxon>
        <taxon>Amycolatopsis japonica group</taxon>
    </lineage>
</organism>
<dbReference type="GO" id="GO:0030170">
    <property type="term" value="F:pyridoxal phosphate binding"/>
    <property type="evidence" value="ECO:0007669"/>
    <property type="project" value="InterPro"/>
</dbReference>
<keyword evidence="9" id="KW-0032">Aminotransferase</keyword>
<gene>
    <name evidence="9" type="ORF">AVR91_0213150</name>
</gene>
<evidence type="ECO:0000313" key="9">
    <source>
        <dbReference type="EMBL" id="ONF71607.1"/>
    </source>
</evidence>
<keyword evidence="3" id="KW-0210">Decarboxylase</keyword>
<keyword evidence="9" id="KW-0808">Transferase</keyword>
<dbReference type="PANTHER" id="PTHR45677:SF8">
    <property type="entry name" value="CYSTEINE SULFINIC ACID DECARBOXYLASE"/>
    <property type="match status" value="1"/>
</dbReference>
<proteinExistence type="inferred from homology"/>
<evidence type="ECO:0000256" key="7">
    <source>
        <dbReference type="PIRSR" id="PIRSR602129-50"/>
    </source>
</evidence>
<evidence type="ECO:0000256" key="6">
    <source>
        <dbReference type="ARBA" id="ARBA00023239"/>
    </source>
</evidence>
<evidence type="ECO:0000256" key="8">
    <source>
        <dbReference type="RuleBase" id="RU000382"/>
    </source>
</evidence>
<evidence type="ECO:0000256" key="3">
    <source>
        <dbReference type="ARBA" id="ARBA00022793"/>
    </source>
</evidence>
<name>A0A1W2LXI2_9PSEU</name>
<feature type="modified residue" description="N6-(pyridoxal phosphate)lysine" evidence="7">
    <location>
        <position position="287"/>
    </location>
</feature>
<sequence>MTAREPLAATPAGLETLRELTDITLNALGEGRRRRGGPVPPGGPARVEAAVRARLSSILPREGVGAGRALSTIVRTVAAGAADPADPLCAAHLHGAPLAVAAAADLAASVLNPSLDSWDQAPAAAEIERLVTDEIAGLVYPGHGDADAVVTTGATESNLVALLLVREELGRVQVVCSAEAHHSVGRAAWMLGLPPAIPVPTIEGRLSLDALESVLSEVPGPHFVVATAGTTDRGVIDSIGPMADITERHQGHLHVDAAYGGGLLFSSRRDLLAGLERAGSVALDLHKFGWQPLPAGLLAVRSKQQLSPLSLVADYLNANDDQEAGFPDLLGRSIRTSRRPDALKLAVTFQALGRDGLARLTDRCCDAAASLAGLISARPGLRLQAWPEISTVLFRPVAADTVPVAEGNDLVAGIRRELLIAGTAVLGRATVDGLVWLKLTLLNPEVTERHLGHLLDLVETTTAVPAAA</sequence>
<dbReference type="Gene3D" id="3.40.640.10">
    <property type="entry name" value="Type I PLP-dependent aspartate aminotransferase-like (Major domain)"/>
    <property type="match status" value="1"/>
</dbReference>
<evidence type="ECO:0000256" key="2">
    <source>
        <dbReference type="ARBA" id="ARBA00009533"/>
    </source>
</evidence>
<evidence type="ECO:0000256" key="4">
    <source>
        <dbReference type="ARBA" id="ARBA00022898"/>
    </source>
</evidence>
<evidence type="ECO:0000256" key="5">
    <source>
        <dbReference type="ARBA" id="ARBA00023194"/>
    </source>
</evidence>
<dbReference type="GO" id="GO:0004058">
    <property type="term" value="F:aromatic-L-amino-acid decarboxylase activity"/>
    <property type="evidence" value="ECO:0007669"/>
    <property type="project" value="UniProtKB-ARBA"/>
</dbReference>
<accession>A0A1W2LXI2</accession>
<dbReference type="Gene3D" id="3.90.1150.10">
    <property type="entry name" value="Aspartate Aminotransferase, domain 1"/>
    <property type="match status" value="1"/>
</dbReference>
<dbReference type="EMBL" id="LQMT02000012">
    <property type="protein sequence ID" value="ONF71607.1"/>
    <property type="molecule type" value="Genomic_DNA"/>
</dbReference>
<keyword evidence="6 8" id="KW-0456">Lyase</keyword>